<evidence type="ECO:0000313" key="2">
    <source>
        <dbReference type="Proteomes" id="UP000824533"/>
    </source>
</evidence>
<sequence>MRDLPKNIATKQVIQKPKHEPLLDTTLKISFEKPTPLDFEAFVPWLCKSWEISQSIIIDRMNQEQALPHLKSMKNLKLKNANGSTTMKNNLTLRNTRSNFSESDLRARNTKKAISIKTYYERHGRLVEIRIIDSPMPISKRVIQAIKVCLPCHSQLTKLTINKGLTYQTIHELWKLLPHSNLTDICLDGTRVAESNYYILLDCQSQLKRLSLNKCLINDIICQKIANRLCQMGESCSSLHILELSINNITDIGAQYLGDMLRNNRSLRHLNLAGNKITDFGAGTIINQLKEFLVTKQEIVAAKRKKFKFLKVKISLYEKLLEEIMRERRRQTLASSVSLMMTLENKSSKNPKKAKKKARTKDLVGSFTGPFDGENTIKRNEQLYCNGNFTLCSLNLGYNNLGYFSVKQIHEVLLYQAGRVKKLNAPGLLRLVLDGNLVPKHCIEYDKIKIFLTQAVQNISTSKKSGLSFENKKSILHLKKKKEL</sequence>
<proteinExistence type="predicted"/>
<name>A0ACC1CKM6_9NEOP</name>
<protein>
    <submittedName>
        <fullName evidence="1">Uncharacterized protein</fullName>
    </submittedName>
</protein>
<gene>
    <name evidence="1" type="ORF">K1T71_012114</name>
</gene>
<dbReference type="Proteomes" id="UP000824533">
    <property type="component" value="Linkage Group LG22"/>
</dbReference>
<keyword evidence="2" id="KW-1185">Reference proteome</keyword>
<organism evidence="1 2">
    <name type="scientific">Dendrolimus kikuchii</name>
    <dbReference type="NCBI Taxonomy" id="765133"/>
    <lineage>
        <taxon>Eukaryota</taxon>
        <taxon>Metazoa</taxon>
        <taxon>Ecdysozoa</taxon>
        <taxon>Arthropoda</taxon>
        <taxon>Hexapoda</taxon>
        <taxon>Insecta</taxon>
        <taxon>Pterygota</taxon>
        <taxon>Neoptera</taxon>
        <taxon>Endopterygota</taxon>
        <taxon>Lepidoptera</taxon>
        <taxon>Glossata</taxon>
        <taxon>Ditrysia</taxon>
        <taxon>Bombycoidea</taxon>
        <taxon>Lasiocampidae</taxon>
        <taxon>Dendrolimus</taxon>
    </lineage>
</organism>
<accession>A0ACC1CKM6</accession>
<comment type="caution">
    <text evidence="1">The sequence shown here is derived from an EMBL/GenBank/DDBJ whole genome shotgun (WGS) entry which is preliminary data.</text>
</comment>
<dbReference type="EMBL" id="CM034408">
    <property type="protein sequence ID" value="KAJ0172141.1"/>
    <property type="molecule type" value="Genomic_DNA"/>
</dbReference>
<reference evidence="1 2" key="1">
    <citation type="journal article" date="2021" name="Front. Genet.">
        <title>Chromosome-Level Genome Assembly Reveals Significant Gene Expansion in the Toll and IMD Signaling Pathways of Dendrolimus kikuchii.</title>
        <authorList>
            <person name="Zhou J."/>
            <person name="Wu P."/>
            <person name="Xiong Z."/>
            <person name="Liu N."/>
            <person name="Zhao N."/>
            <person name="Ji M."/>
            <person name="Qiu Y."/>
            <person name="Yang B."/>
        </authorList>
    </citation>
    <scope>NUCLEOTIDE SEQUENCE [LARGE SCALE GENOMIC DNA]</scope>
    <source>
        <strain evidence="1">Ann1</strain>
    </source>
</reference>
<evidence type="ECO:0000313" key="1">
    <source>
        <dbReference type="EMBL" id="KAJ0172141.1"/>
    </source>
</evidence>